<keyword evidence="1" id="KW-1133">Transmembrane helix</keyword>
<dbReference type="STRING" id="1617426.TR69_WS6001000924"/>
<keyword evidence="1" id="KW-0812">Transmembrane</keyword>
<dbReference type="Proteomes" id="UP000070457">
    <property type="component" value="Unassembled WGS sequence"/>
</dbReference>
<accession>A0A136LZ30</accession>
<sequence length="160" mass="18121">MILAGIIFLLLLLYVVNTQSPWDLQQVDGVLERYSITTNEEFSAFIDDSVRLGQIWTLIDEKNLSVMLLMLGGGVICIVAGVHMVLDKLFVKRFYEKPDMRYAVRRGVLLYLFLVGLLLLKFIGGLLWYNALAILVLVIAVEYAFSSGNRVRTETRTDNA</sequence>
<feature type="transmembrane region" description="Helical" evidence="1">
    <location>
        <begin position="103"/>
        <end position="120"/>
    </location>
</feature>
<name>A0A136LZ30_9BACT</name>
<dbReference type="EMBL" id="JYNZ01000003">
    <property type="protein sequence ID" value="KXK26901.1"/>
    <property type="molecule type" value="Genomic_DNA"/>
</dbReference>
<evidence type="ECO:0000313" key="3">
    <source>
        <dbReference type="Proteomes" id="UP000070457"/>
    </source>
</evidence>
<protein>
    <submittedName>
        <fullName evidence="2">Uncharacterized protein</fullName>
    </submittedName>
</protein>
<dbReference type="AlphaFoldDB" id="A0A136LZ30"/>
<comment type="caution">
    <text evidence="2">The sequence shown here is derived from an EMBL/GenBank/DDBJ whole genome shotgun (WGS) entry which is preliminary data.</text>
</comment>
<reference evidence="2 3" key="1">
    <citation type="submission" date="2015-02" db="EMBL/GenBank/DDBJ databases">
        <title>Improved understanding of the partial-nitritation anammox process through 23 genomes representing the majority of the microbial community.</title>
        <authorList>
            <person name="Speth D.R."/>
            <person name="In T Zandt M."/>
            <person name="Guerrero Cruz S."/>
            <person name="Jetten M.S."/>
            <person name="Dutilh B.E."/>
        </authorList>
    </citation>
    <scope>NUCLEOTIDE SEQUENCE [LARGE SCALE GENOMIC DNA]</scope>
    <source>
        <strain evidence="2">OLB20</strain>
    </source>
</reference>
<evidence type="ECO:0000256" key="1">
    <source>
        <dbReference type="SAM" id="Phobius"/>
    </source>
</evidence>
<gene>
    <name evidence="2" type="ORF">TR69_WS6001000924</name>
</gene>
<organism evidence="2 3">
    <name type="scientific">candidate division WS6 bacterium OLB20</name>
    <dbReference type="NCBI Taxonomy" id="1617426"/>
    <lineage>
        <taxon>Bacteria</taxon>
        <taxon>Candidatus Dojkabacteria</taxon>
    </lineage>
</organism>
<keyword evidence="1" id="KW-0472">Membrane</keyword>
<proteinExistence type="predicted"/>
<evidence type="ECO:0000313" key="2">
    <source>
        <dbReference type="EMBL" id="KXK26901.1"/>
    </source>
</evidence>
<feature type="transmembrane region" description="Helical" evidence="1">
    <location>
        <begin position="66"/>
        <end position="91"/>
    </location>
</feature>